<name>C5MHB0_CANTT</name>
<feature type="compositionally biased region" description="Low complexity" evidence="9">
    <location>
        <begin position="179"/>
        <end position="194"/>
    </location>
</feature>
<feature type="compositionally biased region" description="Basic and acidic residues" evidence="9">
    <location>
        <begin position="914"/>
        <end position="926"/>
    </location>
</feature>
<evidence type="ECO:0000259" key="11">
    <source>
        <dbReference type="PROSITE" id="PS51847"/>
    </source>
</evidence>
<reference evidence="12 13" key="1">
    <citation type="journal article" date="2009" name="Nature">
        <title>Evolution of pathogenicity and sexual reproduction in eight Candida genomes.</title>
        <authorList>
            <person name="Butler G."/>
            <person name="Rasmussen M.D."/>
            <person name="Lin M.F."/>
            <person name="Santos M.A."/>
            <person name="Sakthikumar S."/>
            <person name="Munro C.A."/>
            <person name="Rheinbay E."/>
            <person name="Grabherr M."/>
            <person name="Forche A."/>
            <person name="Reedy J.L."/>
            <person name="Agrafioti I."/>
            <person name="Arnaud M.B."/>
            <person name="Bates S."/>
            <person name="Brown A.J."/>
            <person name="Brunke S."/>
            <person name="Costanzo M.C."/>
            <person name="Fitzpatrick D.A."/>
            <person name="de Groot P.W."/>
            <person name="Harris D."/>
            <person name="Hoyer L.L."/>
            <person name="Hube B."/>
            <person name="Klis F.M."/>
            <person name="Kodira C."/>
            <person name="Lennard N."/>
            <person name="Logue M.E."/>
            <person name="Martin R."/>
            <person name="Neiman A.M."/>
            <person name="Nikolaou E."/>
            <person name="Quail M.A."/>
            <person name="Quinn J."/>
            <person name="Santos M.C."/>
            <person name="Schmitzberger F.F."/>
            <person name="Sherlock G."/>
            <person name="Shah P."/>
            <person name="Silverstein K.A."/>
            <person name="Skrzypek M.S."/>
            <person name="Soll D."/>
            <person name="Staggs R."/>
            <person name="Stansfield I."/>
            <person name="Stumpf M.P."/>
            <person name="Sudbery P.E."/>
            <person name="Srikantha T."/>
            <person name="Zeng Q."/>
            <person name="Berman J."/>
            <person name="Berriman M."/>
            <person name="Heitman J."/>
            <person name="Gow N.A."/>
            <person name="Lorenz M.C."/>
            <person name="Birren B.W."/>
            <person name="Kellis M."/>
            <person name="Cuomo C.A."/>
        </authorList>
    </citation>
    <scope>NUCLEOTIDE SEQUENCE [LARGE SCALE GENOMIC DNA]</scope>
    <source>
        <strain evidence="13">ATCC MYA-3404 / T1</strain>
    </source>
</reference>
<dbReference type="Pfam" id="PF10296">
    <property type="entry name" value="MMM1"/>
    <property type="match status" value="1"/>
</dbReference>
<feature type="region of interest" description="Disordered" evidence="9">
    <location>
        <begin position="803"/>
        <end position="926"/>
    </location>
</feature>
<feature type="region of interest" description="Disordered" evidence="9">
    <location>
        <begin position="625"/>
        <end position="671"/>
    </location>
</feature>
<keyword evidence="7" id="KW-0446">Lipid-binding</keyword>
<evidence type="ECO:0000313" key="13">
    <source>
        <dbReference type="Proteomes" id="UP000002037"/>
    </source>
</evidence>
<dbReference type="GO" id="GO:0015914">
    <property type="term" value="P:phospholipid transport"/>
    <property type="evidence" value="ECO:0007669"/>
    <property type="project" value="TreeGrafter"/>
</dbReference>
<dbReference type="InterPro" id="IPR019411">
    <property type="entry name" value="MMM1_dom"/>
</dbReference>
<evidence type="ECO:0000256" key="9">
    <source>
        <dbReference type="SAM" id="MobiDB-lite"/>
    </source>
</evidence>
<dbReference type="SUPFAM" id="SSF50729">
    <property type="entry name" value="PH domain-like"/>
    <property type="match status" value="1"/>
</dbReference>
<protein>
    <recommendedName>
        <fullName evidence="11">SMP-LTD domain-containing protein</fullName>
    </recommendedName>
</protein>
<evidence type="ECO:0000256" key="2">
    <source>
        <dbReference type="ARBA" id="ARBA00022448"/>
    </source>
</evidence>
<feature type="transmembrane region" description="Helical" evidence="10">
    <location>
        <begin position="7"/>
        <end position="24"/>
    </location>
</feature>
<dbReference type="EMBL" id="GG692402">
    <property type="protein sequence ID" value="EER31012.1"/>
    <property type="molecule type" value="Genomic_DNA"/>
</dbReference>
<dbReference type="PANTHER" id="PTHR13466">
    <property type="entry name" value="TEX2 PROTEIN-RELATED"/>
    <property type="match status" value="1"/>
</dbReference>
<dbReference type="OrthoDB" id="26740at2759"/>
<feature type="compositionally biased region" description="Polar residues" evidence="9">
    <location>
        <begin position="713"/>
        <end position="729"/>
    </location>
</feature>
<evidence type="ECO:0000313" key="12">
    <source>
        <dbReference type="EMBL" id="EER31012.1"/>
    </source>
</evidence>
<dbReference type="eggNOG" id="KOG2238">
    <property type="taxonomic scope" value="Eukaryota"/>
</dbReference>
<comment type="subcellular location">
    <subcellularLocation>
        <location evidence="1">Endoplasmic reticulum membrane</location>
    </subcellularLocation>
</comment>
<feature type="compositionally biased region" description="Basic and acidic residues" evidence="9">
    <location>
        <begin position="140"/>
        <end position="155"/>
    </location>
</feature>
<sequence length="926" mass="104014">MKLFAMEFINYHFLLLLLLNNNYFPTGPTMGLIFFLFVYVLGGLTFLPGILILYIYVKPKVETSYLQDKDTEADSLKAGELEENHQSGLETYKSGWIFVTRDYIESPDEINSSTQSITESNDNKSAYSALYKLVKDSATKKSKDHDNSKENRSLDDLDSSDDVNKDTFVLHKDSGNDTHAQQQQHSHANQSQKQTIRSSQKKHRYFAVLKHGNLFLYKDQTLKDVKHVIVLANYFATLWPRDLTDAQLFTKYSAIALINPNKLMQENHANGQQQPGSSSSPGSSDSSRNEFPNNQNMIAPRGSFFIYCDICSEKEDWFFALIRAMKLEKSELPDILSPTKFAKTLHFETKEMINLIQTLYSSEGQLQTKWINAIIGRWFLSMKNTKQFEDYVYKKLSKKLNKIKTPGFFDQFQITDIQPGNSAPFFTYPNLKEINPDGTVLVSSYVTYTGGLSVTIATKVDLTFGTKFTTKEVDLVLKITLAKLEGPMLFKLKPPPSGRFWYCYEIDPVMNFKIEPLLSSRTLNFNFITNSIEKKFKEAIKESLVLPHWDDIVFFDSSDQLYRAGIWEEPKLDDDELSGNQTDGTTEADANSDINSLDKYEDIETKSELSFSSRSLRNSKFSSTLTDLSKRMKKKPSSSTLDDQMTTTTTTTTTSSSNNLGPTTSNAGSTIMSNTFKKIGKWYFKDDHGNKQPQEEKPYTPPEMISSRRQPRKSSNSLEPMQNSTSTDENVNINPPYNNTNPLTNHMSSTATAAATAAIAASSSGSSKNSSSTALNQTPSYNFSKLDNNDNFNLFSTSYKDDISTKGIQPTKNQQHQQQQQQISRSSSITGVLPSQSQPPLPPRNLSVTSTSPGIGGCGGVIPPPLPPREISDNMSIRSELLVAEPTVGISQPATPNRSKTVHRKAPPKSPSLKTEEEEKITRDEF</sequence>
<feature type="transmembrane region" description="Helical" evidence="10">
    <location>
        <begin position="30"/>
        <end position="57"/>
    </location>
</feature>
<feature type="region of interest" description="Disordered" evidence="9">
    <location>
        <begin position="572"/>
        <end position="597"/>
    </location>
</feature>
<dbReference type="CDD" id="cd21675">
    <property type="entry name" value="SMP_TEX2"/>
    <property type="match status" value="1"/>
</dbReference>
<evidence type="ECO:0000256" key="7">
    <source>
        <dbReference type="ARBA" id="ARBA00023121"/>
    </source>
</evidence>
<dbReference type="STRING" id="294747.C5MHB0"/>
<feature type="compositionally biased region" description="Low complexity" evidence="9">
    <location>
        <begin position="730"/>
        <end position="746"/>
    </location>
</feature>
<evidence type="ECO:0000256" key="4">
    <source>
        <dbReference type="ARBA" id="ARBA00022824"/>
    </source>
</evidence>
<dbReference type="RefSeq" id="XP_002551166.1">
    <property type="nucleotide sequence ID" value="XM_002551120.1"/>
</dbReference>
<feature type="domain" description="SMP-LTD" evidence="11">
    <location>
        <begin position="364"/>
        <end position="555"/>
    </location>
</feature>
<organism evidence="12 13">
    <name type="scientific">Candida tropicalis (strain ATCC MYA-3404 / T1)</name>
    <name type="common">Yeast</name>
    <dbReference type="NCBI Taxonomy" id="294747"/>
    <lineage>
        <taxon>Eukaryota</taxon>
        <taxon>Fungi</taxon>
        <taxon>Dikarya</taxon>
        <taxon>Ascomycota</taxon>
        <taxon>Saccharomycotina</taxon>
        <taxon>Pichiomycetes</taxon>
        <taxon>Debaryomycetaceae</taxon>
        <taxon>Candida/Lodderomyces clade</taxon>
        <taxon>Candida</taxon>
    </lineage>
</organism>
<feature type="compositionally biased region" description="Polar residues" evidence="9">
    <location>
        <begin position="578"/>
        <end position="595"/>
    </location>
</feature>
<dbReference type="HOGENOM" id="CLU_012852_0_0_1"/>
<keyword evidence="5 10" id="KW-1133">Transmembrane helix</keyword>
<feature type="region of interest" description="Disordered" evidence="9">
    <location>
        <begin position="685"/>
        <end position="746"/>
    </location>
</feature>
<dbReference type="GO" id="GO:0032865">
    <property type="term" value="C:ERMES complex"/>
    <property type="evidence" value="ECO:0007669"/>
    <property type="project" value="TreeGrafter"/>
</dbReference>
<dbReference type="GeneID" id="8300522"/>
<evidence type="ECO:0000256" key="8">
    <source>
        <dbReference type="ARBA" id="ARBA00023136"/>
    </source>
</evidence>
<keyword evidence="6" id="KW-0445">Lipid transport</keyword>
<evidence type="ECO:0000256" key="3">
    <source>
        <dbReference type="ARBA" id="ARBA00022692"/>
    </source>
</evidence>
<dbReference type="PANTHER" id="PTHR13466:SF19">
    <property type="entry name" value="NUCLEUS-VACUOLE JUNCTION PROTEIN 2"/>
    <property type="match status" value="1"/>
</dbReference>
<keyword evidence="8 10" id="KW-0472">Membrane</keyword>
<feature type="compositionally biased region" description="Low complexity" evidence="9">
    <location>
        <begin position="271"/>
        <end position="286"/>
    </location>
</feature>
<keyword evidence="4" id="KW-0256">Endoplasmic reticulum</keyword>
<evidence type="ECO:0000256" key="5">
    <source>
        <dbReference type="ARBA" id="ARBA00022989"/>
    </source>
</evidence>
<gene>
    <name evidence="12" type="ORF">CTRG_05464</name>
</gene>
<feature type="compositionally biased region" description="Polar residues" evidence="9">
    <location>
        <begin position="775"/>
        <end position="788"/>
    </location>
</feature>
<feature type="compositionally biased region" description="Polar residues" evidence="9">
    <location>
        <begin position="889"/>
        <end position="899"/>
    </location>
</feature>
<feature type="compositionally biased region" description="Basic and acidic residues" evidence="9">
    <location>
        <begin position="685"/>
        <end position="698"/>
    </location>
</feature>
<dbReference type="GO" id="GO:0005789">
    <property type="term" value="C:endoplasmic reticulum membrane"/>
    <property type="evidence" value="ECO:0007669"/>
    <property type="project" value="UniProtKB-SubCell"/>
</dbReference>
<accession>C5MHB0</accession>
<dbReference type="Pfam" id="PF15413">
    <property type="entry name" value="PH_11"/>
    <property type="match status" value="1"/>
</dbReference>
<feature type="compositionally biased region" description="Basic and acidic residues" evidence="9">
    <location>
        <begin position="162"/>
        <end position="176"/>
    </location>
</feature>
<dbReference type="VEuPathDB" id="FungiDB:CTRG_05464"/>
<keyword evidence="2" id="KW-0813">Transport</keyword>
<dbReference type="AlphaFoldDB" id="C5MHB0"/>
<keyword evidence="13" id="KW-1185">Reference proteome</keyword>
<feature type="compositionally biased region" description="Low complexity" evidence="9">
    <location>
        <begin position="637"/>
        <end position="665"/>
    </location>
</feature>
<dbReference type="KEGG" id="ctp:CTRG_05464"/>
<feature type="region of interest" description="Disordered" evidence="9">
    <location>
        <begin position="763"/>
        <end position="788"/>
    </location>
</feature>
<keyword evidence="3 10" id="KW-0812">Transmembrane</keyword>
<evidence type="ECO:0000256" key="10">
    <source>
        <dbReference type="SAM" id="Phobius"/>
    </source>
</evidence>
<feature type="region of interest" description="Disordered" evidence="9">
    <location>
        <begin position="267"/>
        <end position="295"/>
    </location>
</feature>
<feature type="compositionally biased region" description="Low complexity" evidence="9">
    <location>
        <begin position="763"/>
        <end position="774"/>
    </location>
</feature>
<dbReference type="PROSITE" id="PS51847">
    <property type="entry name" value="SMP"/>
    <property type="match status" value="1"/>
</dbReference>
<dbReference type="GO" id="GO:0008289">
    <property type="term" value="F:lipid binding"/>
    <property type="evidence" value="ECO:0007669"/>
    <property type="project" value="UniProtKB-KW"/>
</dbReference>
<dbReference type="Proteomes" id="UP000002037">
    <property type="component" value="Unassembled WGS sequence"/>
</dbReference>
<evidence type="ECO:0000256" key="1">
    <source>
        <dbReference type="ARBA" id="ARBA00004586"/>
    </source>
</evidence>
<evidence type="ECO:0000256" key="6">
    <source>
        <dbReference type="ARBA" id="ARBA00023055"/>
    </source>
</evidence>
<dbReference type="GO" id="GO:1990456">
    <property type="term" value="P:mitochondrion-endoplasmic reticulum membrane tethering"/>
    <property type="evidence" value="ECO:0007669"/>
    <property type="project" value="TreeGrafter"/>
</dbReference>
<feature type="region of interest" description="Disordered" evidence="9">
    <location>
        <begin position="140"/>
        <end position="199"/>
    </location>
</feature>
<proteinExistence type="predicted"/>
<dbReference type="InterPro" id="IPR031468">
    <property type="entry name" value="SMP_LBD"/>
</dbReference>